<reference evidence="1" key="1">
    <citation type="submission" date="2023-04" db="EMBL/GenBank/DDBJ databases">
        <title>Candida boidinii NBRC 1967.</title>
        <authorList>
            <person name="Ichikawa N."/>
            <person name="Sato H."/>
            <person name="Tonouchi N."/>
        </authorList>
    </citation>
    <scope>NUCLEOTIDE SEQUENCE</scope>
    <source>
        <strain evidence="1">NBRC 1967</strain>
    </source>
</reference>
<proteinExistence type="predicted"/>
<accession>A0ACB5TSJ7</accession>
<gene>
    <name evidence="1" type="ORF">Cboi01_000353900</name>
</gene>
<evidence type="ECO:0000313" key="1">
    <source>
        <dbReference type="EMBL" id="GME94495.1"/>
    </source>
</evidence>
<dbReference type="Proteomes" id="UP001165101">
    <property type="component" value="Unassembled WGS sequence"/>
</dbReference>
<evidence type="ECO:0000313" key="2">
    <source>
        <dbReference type="Proteomes" id="UP001165101"/>
    </source>
</evidence>
<organism evidence="1 2">
    <name type="scientific">Candida boidinii</name>
    <name type="common">Yeast</name>
    <dbReference type="NCBI Taxonomy" id="5477"/>
    <lineage>
        <taxon>Eukaryota</taxon>
        <taxon>Fungi</taxon>
        <taxon>Dikarya</taxon>
        <taxon>Ascomycota</taxon>
        <taxon>Saccharomycotina</taxon>
        <taxon>Pichiomycetes</taxon>
        <taxon>Pichiales</taxon>
        <taxon>Pichiaceae</taxon>
        <taxon>Ogataea</taxon>
        <taxon>Ogataea/Candida clade</taxon>
    </lineage>
</organism>
<sequence length="337" mass="38799">MATRHPLFEMFPNCLNCGKIICAKEGLQPCSSCGKPLLNNEERLQILSILKSEKEELEGKKAVVKSNEVTGKKKKNKITISMSSTGQNNFKIQEQLFNRIEKKRELEKVKLEKEKEEKEEVDKIQKELDYYASIKGKDEELIKAQERLDKLLNFQDNGVERTKIIDQASDFELPSSGGSTNLWASPMERALQLKRQQKVLRKQELSEKQRSGRGKKVMNMAIRDGKVILQERSITADEEVGNFSDDEEIQDLQNAIKDEKKKDDDIKAKNSWNYEKDKLKWEKPVYIPNAEDDKSNNNDSENKENSPEDDEILSNVKPRIQLGTTDELEDALFQIGF</sequence>
<name>A0ACB5TSJ7_CANBO</name>
<keyword evidence="2" id="KW-1185">Reference proteome</keyword>
<dbReference type="EMBL" id="BSXV01001971">
    <property type="protein sequence ID" value="GME94495.1"/>
    <property type="molecule type" value="Genomic_DNA"/>
</dbReference>
<comment type="caution">
    <text evidence="1">The sequence shown here is derived from an EMBL/GenBank/DDBJ whole genome shotgun (WGS) entry which is preliminary data.</text>
</comment>
<protein>
    <submittedName>
        <fullName evidence="1">Unnamed protein product</fullName>
    </submittedName>
</protein>